<protein>
    <recommendedName>
        <fullName evidence="3">Large ribosomal subunit protein eL40</fullName>
    </recommendedName>
</protein>
<dbReference type="HAMAP" id="MF_00788">
    <property type="entry name" value="Ribosomal_eL40"/>
    <property type="match status" value="1"/>
</dbReference>
<organism evidence="5 6">
    <name type="scientific">Halorhabdus utahensis (strain DSM 12940 / JCM 11049 / AX-2)</name>
    <dbReference type="NCBI Taxonomy" id="519442"/>
    <lineage>
        <taxon>Archaea</taxon>
        <taxon>Methanobacteriati</taxon>
        <taxon>Methanobacteriota</taxon>
        <taxon>Stenosarchaea group</taxon>
        <taxon>Halobacteria</taxon>
        <taxon>Halobacteriales</taxon>
        <taxon>Haloarculaceae</taxon>
        <taxon>Halorhabdus</taxon>
    </lineage>
</organism>
<dbReference type="GeneID" id="8383597"/>
<proteinExistence type="inferred from homology"/>
<dbReference type="PANTHER" id="PTHR39649:SF1">
    <property type="entry name" value="LARGE RIBOSOMAL SUBUNIT PROTEIN EL40"/>
    <property type="match status" value="1"/>
</dbReference>
<dbReference type="NCBIfam" id="NF003161">
    <property type="entry name" value="PRK04136.1"/>
    <property type="match status" value="1"/>
</dbReference>
<sequence length="49" mass="5669">MAQFDKAEGRTLDKQICMRCNARNPERADRCRKCGYGNLRPKAKEPRNA</sequence>
<name>C7NN96_HALUD</name>
<dbReference type="GO" id="GO:1990904">
    <property type="term" value="C:ribonucleoprotein complex"/>
    <property type="evidence" value="ECO:0007669"/>
    <property type="project" value="UniProtKB-KW"/>
</dbReference>
<evidence type="ECO:0000313" key="6">
    <source>
        <dbReference type="Proteomes" id="UP000002071"/>
    </source>
</evidence>
<accession>C7NN96</accession>
<dbReference type="eggNOG" id="arCOG04049">
    <property type="taxonomic scope" value="Archaea"/>
</dbReference>
<gene>
    <name evidence="3" type="primary">rpl40e</name>
    <name evidence="5" type="ordered locus">Huta_1320</name>
</gene>
<dbReference type="Gene3D" id="4.10.1060.50">
    <property type="match status" value="1"/>
</dbReference>
<dbReference type="STRING" id="519442.Huta_1320"/>
<dbReference type="InterPro" id="IPR001975">
    <property type="entry name" value="Ribosomal_eL40_dom"/>
</dbReference>
<keyword evidence="6" id="KW-1185">Reference proteome</keyword>
<dbReference type="InterPro" id="IPR011332">
    <property type="entry name" value="Ribosomal_zn-bd"/>
</dbReference>
<dbReference type="KEGG" id="hut:Huta_1320"/>
<dbReference type="RefSeq" id="WP_015789070.1">
    <property type="nucleotide sequence ID" value="NC_013158.1"/>
</dbReference>
<evidence type="ECO:0000256" key="3">
    <source>
        <dbReference type="HAMAP-Rule" id="MF_00788"/>
    </source>
</evidence>
<comment type="similarity">
    <text evidence="3">Belongs to the eukaryotic ribosomal protein eL40 family.</text>
</comment>
<dbReference type="HOGENOM" id="CLU_205640_0_0_2"/>
<evidence type="ECO:0000256" key="1">
    <source>
        <dbReference type="ARBA" id="ARBA00022980"/>
    </source>
</evidence>
<keyword evidence="2 3" id="KW-0687">Ribonucleoprotein</keyword>
<dbReference type="PANTHER" id="PTHR39649">
    <property type="entry name" value="50S RIBOSOMAL PROTEIN L40E"/>
    <property type="match status" value="1"/>
</dbReference>
<dbReference type="Proteomes" id="UP000002071">
    <property type="component" value="Chromosome"/>
</dbReference>
<dbReference type="InterPro" id="IPR023657">
    <property type="entry name" value="Ribosomal_eL40_arc"/>
</dbReference>
<dbReference type="EMBL" id="CP001687">
    <property type="protein sequence ID" value="ACV11496.1"/>
    <property type="molecule type" value="Genomic_DNA"/>
</dbReference>
<evidence type="ECO:0000259" key="4">
    <source>
        <dbReference type="SMART" id="SM01377"/>
    </source>
</evidence>
<dbReference type="SMART" id="SM01377">
    <property type="entry name" value="Ribosomal_L40e"/>
    <property type="match status" value="1"/>
</dbReference>
<dbReference type="GO" id="GO:0006412">
    <property type="term" value="P:translation"/>
    <property type="evidence" value="ECO:0007669"/>
    <property type="project" value="UniProtKB-UniRule"/>
</dbReference>
<dbReference type="SUPFAM" id="SSF57829">
    <property type="entry name" value="Zn-binding ribosomal proteins"/>
    <property type="match status" value="1"/>
</dbReference>
<dbReference type="GO" id="GO:0003735">
    <property type="term" value="F:structural constituent of ribosome"/>
    <property type="evidence" value="ECO:0007669"/>
    <property type="project" value="InterPro"/>
</dbReference>
<dbReference type="InterPro" id="IPR038587">
    <property type="entry name" value="Ribosomal_eL40_sf"/>
</dbReference>
<keyword evidence="1 3" id="KW-0689">Ribosomal protein</keyword>
<reference evidence="5 6" key="1">
    <citation type="journal article" date="2009" name="Stand. Genomic Sci.">
        <title>Complete genome sequence of Halorhabdus utahensis type strain (AX-2).</title>
        <authorList>
            <person name="Anderson I."/>
            <person name="Tindall B.J."/>
            <person name="Pomrenke H."/>
            <person name="Goker M."/>
            <person name="Lapidus A."/>
            <person name="Nolan M."/>
            <person name="Copeland A."/>
            <person name="Glavina Del Rio T."/>
            <person name="Chen F."/>
            <person name="Tice H."/>
            <person name="Cheng J.F."/>
            <person name="Lucas S."/>
            <person name="Chertkov O."/>
            <person name="Bruce D."/>
            <person name="Brettin T."/>
            <person name="Detter J.C."/>
            <person name="Han C."/>
            <person name="Goodwin L."/>
            <person name="Land M."/>
            <person name="Hauser L."/>
            <person name="Chang Y.J."/>
            <person name="Jeffries C.D."/>
            <person name="Pitluck S."/>
            <person name="Pati A."/>
            <person name="Mavromatis K."/>
            <person name="Ivanova N."/>
            <person name="Ovchinnikova G."/>
            <person name="Chen A."/>
            <person name="Palaniappan K."/>
            <person name="Chain P."/>
            <person name="Rohde M."/>
            <person name="Bristow J."/>
            <person name="Eisen J.A."/>
            <person name="Markowitz V."/>
            <person name="Hugenholtz P."/>
            <person name="Kyrpides N.C."/>
            <person name="Klenk H.P."/>
        </authorList>
    </citation>
    <scope>NUCLEOTIDE SEQUENCE [LARGE SCALE GENOMIC DNA]</scope>
    <source>
        <strain evidence="6">DSM 12940 / JCM 11049 / AX-2</strain>
    </source>
</reference>
<dbReference type="Pfam" id="PF01020">
    <property type="entry name" value="Ribosomal_L40e"/>
    <property type="match status" value="1"/>
</dbReference>
<evidence type="ECO:0000313" key="5">
    <source>
        <dbReference type="EMBL" id="ACV11496.1"/>
    </source>
</evidence>
<feature type="domain" description="Large ribosomal subunit protein eL40" evidence="4">
    <location>
        <begin position="1"/>
        <end position="46"/>
    </location>
</feature>
<dbReference type="AlphaFoldDB" id="C7NN96"/>
<evidence type="ECO:0000256" key="2">
    <source>
        <dbReference type="ARBA" id="ARBA00023274"/>
    </source>
</evidence>
<dbReference type="OrthoDB" id="45138at2157"/>
<dbReference type="GO" id="GO:0005840">
    <property type="term" value="C:ribosome"/>
    <property type="evidence" value="ECO:0007669"/>
    <property type="project" value="UniProtKB-KW"/>
</dbReference>